<gene>
    <name evidence="1" type="ORF">E7V67_006975</name>
</gene>
<keyword evidence="2" id="KW-1185">Reference proteome</keyword>
<evidence type="ECO:0000313" key="2">
    <source>
        <dbReference type="Proteomes" id="UP000321323"/>
    </source>
</evidence>
<name>A0ABZ1UQ84_9BURK</name>
<evidence type="ECO:0008006" key="3">
    <source>
        <dbReference type="Google" id="ProtNLM"/>
    </source>
</evidence>
<reference evidence="1 2" key="1">
    <citation type="journal article" date="2019" name="Int. J. Syst. Evol. Microbiol.">
        <title>The Draft Whole-Genome Sequence of the Antibiotic Producer Empedobacter haloabium ATCC 31962 Provides Indications for Its Taxonomic Reclassification.</title>
        <authorList>
            <person name="Miess H."/>
            <person name="Arlt P."/>
            <person name="Apel A.K."/>
            <person name="Weber T."/>
            <person name="Nieselt K."/>
            <person name="Hanssen F."/>
            <person name="Czemmel S."/>
            <person name="Nahnsen S."/>
            <person name="Gross H."/>
        </authorList>
    </citation>
    <scope>NUCLEOTIDE SEQUENCE [LARGE SCALE GENOMIC DNA]</scope>
    <source>
        <strain evidence="1 2">ATCC 31962</strain>
    </source>
</reference>
<proteinExistence type="predicted"/>
<sequence length="185" mass="20311">MKAMPSYNVAAVLLAMRLRVLRAGPAACLCAALLLAGAALWAWLLPQQAALREELARPLPAPSALVQAPPPPSANENLAAFYATLGEKRHAEQQVKVLFDLAAKSQLVLDHGEYKFGYDKAARVATYQVILPVKGPYRNIWRFAMRALVALPFAALDEVSFRRDTIADPTVDARLRFTVYLKEAP</sequence>
<accession>A0ABZ1UQ84</accession>
<evidence type="ECO:0000313" key="1">
    <source>
        <dbReference type="EMBL" id="WUR14847.1"/>
    </source>
</evidence>
<dbReference type="Proteomes" id="UP000321323">
    <property type="component" value="Chromosome"/>
</dbReference>
<dbReference type="EMBL" id="CP136508">
    <property type="protein sequence ID" value="WUR14847.1"/>
    <property type="molecule type" value="Genomic_DNA"/>
</dbReference>
<protein>
    <recommendedName>
        <fullName evidence="3">Transmembrane protein</fullName>
    </recommendedName>
</protein>
<organism evidence="1 2">
    <name type="scientific">[Empedobacter] haloabium</name>
    <dbReference type="NCBI Taxonomy" id="592317"/>
    <lineage>
        <taxon>Bacteria</taxon>
        <taxon>Pseudomonadati</taxon>
        <taxon>Pseudomonadota</taxon>
        <taxon>Betaproteobacteria</taxon>
        <taxon>Burkholderiales</taxon>
        <taxon>Oxalobacteraceae</taxon>
        <taxon>Telluria group</taxon>
        <taxon>Telluria group incertae sedis</taxon>
    </lineage>
</organism>